<organism evidence="1">
    <name type="scientific">Anguilla anguilla</name>
    <name type="common">European freshwater eel</name>
    <name type="synonym">Muraena anguilla</name>
    <dbReference type="NCBI Taxonomy" id="7936"/>
    <lineage>
        <taxon>Eukaryota</taxon>
        <taxon>Metazoa</taxon>
        <taxon>Chordata</taxon>
        <taxon>Craniata</taxon>
        <taxon>Vertebrata</taxon>
        <taxon>Euteleostomi</taxon>
        <taxon>Actinopterygii</taxon>
        <taxon>Neopterygii</taxon>
        <taxon>Teleostei</taxon>
        <taxon>Anguilliformes</taxon>
        <taxon>Anguillidae</taxon>
        <taxon>Anguilla</taxon>
    </lineage>
</organism>
<reference evidence="1" key="1">
    <citation type="submission" date="2014-11" db="EMBL/GenBank/DDBJ databases">
        <authorList>
            <person name="Amaro Gonzalez C."/>
        </authorList>
    </citation>
    <scope>NUCLEOTIDE SEQUENCE</scope>
</reference>
<dbReference type="EMBL" id="GBXM01084046">
    <property type="protein sequence ID" value="JAH24531.1"/>
    <property type="molecule type" value="Transcribed_RNA"/>
</dbReference>
<sequence>MNSFCIVSRLVSFSPLLLFVDLADCVKYYMVVH</sequence>
<name>A0A0E9R5U9_ANGAN</name>
<proteinExistence type="predicted"/>
<evidence type="ECO:0000313" key="1">
    <source>
        <dbReference type="EMBL" id="JAH24531.1"/>
    </source>
</evidence>
<dbReference type="AlphaFoldDB" id="A0A0E9R5U9"/>
<accession>A0A0E9R5U9</accession>
<reference evidence="1" key="2">
    <citation type="journal article" date="2015" name="Fish Shellfish Immunol.">
        <title>Early steps in the European eel (Anguilla anguilla)-Vibrio vulnificus interaction in the gills: Role of the RtxA13 toxin.</title>
        <authorList>
            <person name="Callol A."/>
            <person name="Pajuelo D."/>
            <person name="Ebbesson L."/>
            <person name="Teles M."/>
            <person name="MacKenzie S."/>
            <person name="Amaro C."/>
        </authorList>
    </citation>
    <scope>NUCLEOTIDE SEQUENCE</scope>
</reference>
<protein>
    <submittedName>
        <fullName evidence="1">Uncharacterized protein</fullName>
    </submittedName>
</protein>